<dbReference type="EMBL" id="CM039433">
    <property type="protein sequence ID" value="KAI4329373.1"/>
    <property type="molecule type" value="Genomic_DNA"/>
</dbReference>
<gene>
    <name evidence="1" type="ORF">L6164_021643</name>
</gene>
<proteinExistence type="predicted"/>
<accession>A0ACB9N0A2</accession>
<comment type="caution">
    <text evidence="1">The sequence shown here is derived from an EMBL/GenBank/DDBJ whole genome shotgun (WGS) entry which is preliminary data.</text>
</comment>
<keyword evidence="2" id="KW-1185">Reference proteome</keyword>
<name>A0ACB9N0A2_BAUVA</name>
<evidence type="ECO:0000313" key="2">
    <source>
        <dbReference type="Proteomes" id="UP000828941"/>
    </source>
</evidence>
<reference evidence="1 2" key="1">
    <citation type="journal article" date="2022" name="DNA Res.">
        <title>Chromosomal-level genome assembly of the orchid tree Bauhinia variegata (Leguminosae; Cercidoideae) supports the allotetraploid origin hypothesis of Bauhinia.</title>
        <authorList>
            <person name="Zhong Y."/>
            <person name="Chen Y."/>
            <person name="Zheng D."/>
            <person name="Pang J."/>
            <person name="Liu Y."/>
            <person name="Luo S."/>
            <person name="Meng S."/>
            <person name="Qian L."/>
            <person name="Wei D."/>
            <person name="Dai S."/>
            <person name="Zhou R."/>
        </authorList>
    </citation>
    <scope>NUCLEOTIDE SEQUENCE [LARGE SCALE GENOMIC DNA]</scope>
    <source>
        <strain evidence="1">BV-YZ2020</strain>
    </source>
</reference>
<protein>
    <submittedName>
        <fullName evidence="1">Uncharacterized protein</fullName>
    </submittedName>
</protein>
<dbReference type="Proteomes" id="UP000828941">
    <property type="component" value="Chromosome 8"/>
</dbReference>
<sequence>MPKLVLKAGSRPPWVGLAAAIWVLVAAGNPTAFPLYSSALKSVLGLNQQQVSLLGVACDVGDSFGLLAGIACNKFPPWALLAVGAVLCFFGYGVLWLAVSKTVSAIPYLLLWFTLCLAAHSCVWFGTVVFVTNMRNFPLSRGTVSGILKGYVGISAAVYTLIYSMVLKGSASGLLLFLTVGVPVLTIALMYFVQPCTPPSGEDSSVHVHFIFTQATSVLLAVFLVVTTVVNDLFSISDAVSYTLLAIMILLMMTPLAIPIKMTLFPASSKKNGPQDSSSDMLVPRDGDSTQKDPLLMPSSSDPSLVSFDEIEDASYEYIQILLAEGEGAVRKKRRPKRGEDFKFREAIVKADFWLIIVVFFLGVGPGITVLNNLAQIGVALGFENTTILLSVFSFCNFVGRLGGGVVSEHSVRSKTLPRTFWITCTQIIMVVVFILYAFAINGTLYAATALLGICFGAQYSVMVPTVSEIFGLKHFGLISNVMMLGSPIGAALFSALLAGHVYDAEAAKQGSSTCYGASCFGLTFLVLAGACGLGSILSIILTIRIRPVYQMLYAGGSFRLPQTSDK</sequence>
<organism evidence="1 2">
    <name type="scientific">Bauhinia variegata</name>
    <name type="common">Purple orchid tree</name>
    <name type="synonym">Phanera variegata</name>
    <dbReference type="NCBI Taxonomy" id="167791"/>
    <lineage>
        <taxon>Eukaryota</taxon>
        <taxon>Viridiplantae</taxon>
        <taxon>Streptophyta</taxon>
        <taxon>Embryophyta</taxon>
        <taxon>Tracheophyta</taxon>
        <taxon>Spermatophyta</taxon>
        <taxon>Magnoliopsida</taxon>
        <taxon>eudicotyledons</taxon>
        <taxon>Gunneridae</taxon>
        <taxon>Pentapetalae</taxon>
        <taxon>rosids</taxon>
        <taxon>fabids</taxon>
        <taxon>Fabales</taxon>
        <taxon>Fabaceae</taxon>
        <taxon>Cercidoideae</taxon>
        <taxon>Cercideae</taxon>
        <taxon>Bauhiniinae</taxon>
        <taxon>Bauhinia</taxon>
    </lineage>
</organism>
<evidence type="ECO:0000313" key="1">
    <source>
        <dbReference type="EMBL" id="KAI4329373.1"/>
    </source>
</evidence>